<feature type="domain" description="Periplasmic binding protein" evidence="1">
    <location>
        <begin position="88"/>
        <end position="345"/>
    </location>
</feature>
<dbReference type="AlphaFoldDB" id="A0A6V8KSZ2"/>
<accession>A0A6V8KSZ2</accession>
<dbReference type="Gene3D" id="3.40.50.2300">
    <property type="match status" value="2"/>
</dbReference>
<proteinExistence type="predicted"/>
<dbReference type="SUPFAM" id="SSF53822">
    <property type="entry name" value="Periplasmic binding protein-like I"/>
    <property type="match status" value="1"/>
</dbReference>
<organism evidence="2 3">
    <name type="scientific">Phytohabitans rumicis</name>
    <dbReference type="NCBI Taxonomy" id="1076125"/>
    <lineage>
        <taxon>Bacteria</taxon>
        <taxon>Bacillati</taxon>
        <taxon>Actinomycetota</taxon>
        <taxon>Actinomycetes</taxon>
        <taxon>Micromonosporales</taxon>
        <taxon>Micromonosporaceae</taxon>
    </lineage>
</organism>
<evidence type="ECO:0000259" key="1">
    <source>
        <dbReference type="Pfam" id="PF13407"/>
    </source>
</evidence>
<dbReference type="InterPro" id="IPR028082">
    <property type="entry name" value="Peripla_BP_I"/>
</dbReference>
<dbReference type="Proteomes" id="UP000482960">
    <property type="component" value="Unassembled WGS sequence"/>
</dbReference>
<dbReference type="Pfam" id="PF13407">
    <property type="entry name" value="Peripla_BP_4"/>
    <property type="match status" value="1"/>
</dbReference>
<gene>
    <name evidence="2" type="ORF">Prum_005760</name>
</gene>
<dbReference type="PROSITE" id="PS51257">
    <property type="entry name" value="PROKAR_LIPOPROTEIN"/>
    <property type="match status" value="1"/>
</dbReference>
<evidence type="ECO:0000313" key="3">
    <source>
        <dbReference type="Proteomes" id="UP000482960"/>
    </source>
</evidence>
<name>A0A6V8KSZ2_9ACTN</name>
<evidence type="ECO:0000313" key="2">
    <source>
        <dbReference type="EMBL" id="GFJ86934.1"/>
    </source>
</evidence>
<sequence length="388" mass="40422">MVRAAQRTRRSRVAAVGALVVVYAGLTGCPGDPDRDAAPPPGAAGGAACPEAFAEAKAAVAAAEVTTVPWTGPTTGPRAPTGKTVVYIAQIMTNPGVAGAARGAVEAAHAVGWNLELIDGQGSPSGIQSAFTHALALNPDGIIVGGFDPGIAALQLAEADARGIPVVGWHAVGSPGPSQNPKLFTNITTKVEDVARISAQWIILHSGGTAGVVVFTDASIPFARRKSELITAALQACPAVRVLSTEDIPIPEGSTRTPRHISALVERFGDSWTHSVAINDLYFADAASALRKAGKRGAGPPYNIGAGDGDPVAFERIRGRQYEAATVPEPLLQQGWQIIDELNRAIARRPSSNFVPPVHLTTTANVGGATYWEPDNGYRNRYMTIWGR</sequence>
<comment type="caution">
    <text evidence="2">The sequence shown here is derived from an EMBL/GenBank/DDBJ whole genome shotgun (WGS) entry which is preliminary data.</text>
</comment>
<reference evidence="2 3" key="1">
    <citation type="submission" date="2020-03" db="EMBL/GenBank/DDBJ databases">
        <title>Whole genome shotgun sequence of Phytohabitans rumicis NBRC 108638.</title>
        <authorList>
            <person name="Komaki H."/>
            <person name="Tamura T."/>
        </authorList>
    </citation>
    <scope>NUCLEOTIDE SEQUENCE [LARGE SCALE GENOMIC DNA]</scope>
    <source>
        <strain evidence="2 3">NBRC 108638</strain>
    </source>
</reference>
<dbReference type="EMBL" id="BLPG01000001">
    <property type="protein sequence ID" value="GFJ86934.1"/>
    <property type="molecule type" value="Genomic_DNA"/>
</dbReference>
<keyword evidence="3" id="KW-1185">Reference proteome</keyword>
<reference evidence="2 3" key="2">
    <citation type="submission" date="2020-03" db="EMBL/GenBank/DDBJ databases">
        <authorList>
            <person name="Ichikawa N."/>
            <person name="Kimura A."/>
            <person name="Kitahashi Y."/>
            <person name="Uohara A."/>
        </authorList>
    </citation>
    <scope>NUCLEOTIDE SEQUENCE [LARGE SCALE GENOMIC DNA]</scope>
    <source>
        <strain evidence="2 3">NBRC 108638</strain>
    </source>
</reference>
<protein>
    <submittedName>
        <fullName evidence="2">Sugar ABC transporter substrate-binding protein</fullName>
    </submittedName>
</protein>
<dbReference type="RefSeq" id="WP_173072704.1">
    <property type="nucleotide sequence ID" value="NZ_BAABJB010000026.1"/>
</dbReference>
<dbReference type="InterPro" id="IPR025997">
    <property type="entry name" value="SBP_2_dom"/>
</dbReference>